<dbReference type="EMBL" id="LSEF01000015">
    <property type="protein sequence ID" value="OAF19820.1"/>
    <property type="molecule type" value="Genomic_DNA"/>
</dbReference>
<feature type="transmembrane region" description="Helical" evidence="1">
    <location>
        <begin position="231"/>
        <end position="250"/>
    </location>
</feature>
<feature type="transmembrane region" description="Helical" evidence="1">
    <location>
        <begin position="202"/>
        <end position="225"/>
    </location>
</feature>
<organism evidence="3 4">
    <name type="scientific">Bradyrhizobium neotropicale</name>
    <dbReference type="NCBI Taxonomy" id="1497615"/>
    <lineage>
        <taxon>Bacteria</taxon>
        <taxon>Pseudomonadati</taxon>
        <taxon>Pseudomonadota</taxon>
        <taxon>Alphaproteobacteria</taxon>
        <taxon>Hyphomicrobiales</taxon>
        <taxon>Nitrobacteraceae</taxon>
        <taxon>Bradyrhizobium</taxon>
    </lineage>
</organism>
<keyword evidence="4" id="KW-1185">Reference proteome</keyword>
<feature type="transmembrane region" description="Helical" evidence="1">
    <location>
        <begin position="43"/>
        <end position="66"/>
    </location>
</feature>
<feature type="transmembrane region" description="Helical" evidence="1">
    <location>
        <begin position="7"/>
        <end position="23"/>
    </location>
</feature>
<dbReference type="InterPro" id="IPR002656">
    <property type="entry name" value="Acyl_transf_3_dom"/>
</dbReference>
<keyword evidence="1" id="KW-0812">Transmembrane</keyword>
<feature type="transmembrane region" description="Helical" evidence="1">
    <location>
        <begin position="86"/>
        <end position="107"/>
    </location>
</feature>
<keyword evidence="1" id="KW-0472">Membrane</keyword>
<evidence type="ECO:0000256" key="1">
    <source>
        <dbReference type="SAM" id="Phobius"/>
    </source>
</evidence>
<protein>
    <recommendedName>
        <fullName evidence="2">Acyltransferase 3 domain-containing protein</fullName>
    </recommendedName>
</protein>
<comment type="caution">
    <text evidence="3">The sequence shown here is derived from an EMBL/GenBank/DDBJ whole genome shotgun (WGS) entry which is preliminary data.</text>
</comment>
<dbReference type="Proteomes" id="UP000077173">
    <property type="component" value="Unassembled WGS sequence"/>
</dbReference>
<dbReference type="AlphaFoldDB" id="A0A176ZGK6"/>
<proteinExistence type="predicted"/>
<feature type="domain" description="Acyltransferase 3" evidence="2">
    <location>
        <begin position="6"/>
        <end position="272"/>
    </location>
</feature>
<reference evidence="3 4" key="1">
    <citation type="submission" date="2016-02" db="EMBL/GenBank/DDBJ databases">
        <title>Draft genome sequence of the strain BR 10247T Bradyrhizobium neotropicale isolated from nodules of Centrolobium paraense.</title>
        <authorList>
            <person name="Simoes-Araujo J.L."/>
            <person name="Barauna A.C."/>
            <person name="Silva K."/>
            <person name="Zilli J.E."/>
        </authorList>
    </citation>
    <scope>NUCLEOTIDE SEQUENCE [LARGE SCALE GENOMIC DNA]</scope>
    <source>
        <strain evidence="3 4">BR 10247</strain>
    </source>
</reference>
<accession>A0A176ZGK6</accession>
<gene>
    <name evidence="3" type="ORF">AXW67_35500</name>
</gene>
<evidence type="ECO:0000313" key="3">
    <source>
        <dbReference type="EMBL" id="OAF19820.1"/>
    </source>
</evidence>
<feature type="transmembrane region" description="Helical" evidence="1">
    <location>
        <begin position="178"/>
        <end position="195"/>
    </location>
</feature>
<dbReference type="Pfam" id="PF01757">
    <property type="entry name" value="Acyl_transf_3"/>
    <property type="match status" value="1"/>
</dbReference>
<name>A0A176ZGK6_9BRAD</name>
<evidence type="ECO:0000313" key="4">
    <source>
        <dbReference type="Proteomes" id="UP000077173"/>
    </source>
</evidence>
<feature type="transmembrane region" description="Helical" evidence="1">
    <location>
        <begin position="138"/>
        <end position="158"/>
    </location>
</feature>
<dbReference type="GO" id="GO:0016747">
    <property type="term" value="F:acyltransferase activity, transferring groups other than amino-acyl groups"/>
    <property type="evidence" value="ECO:0007669"/>
    <property type="project" value="InterPro"/>
</dbReference>
<keyword evidence="1" id="KW-1133">Transmembrane helix</keyword>
<feature type="transmembrane region" description="Helical" evidence="1">
    <location>
        <begin position="113"/>
        <end position="131"/>
    </location>
</feature>
<sequence length="285" mass="32067">MNRHYDALDAVRFVAAIVVALHHDSVPILMDYLGHYGFDSAETLYRSALFGTAAVSIFFIVSGFCIHAPYVDAPPVSWRAYFARRYIRIVLPFCAILIPAFFLGVSYNPYAGFITWSLICEIVYYSLYPILRGAWRRFGWVPIIIISYTISYWCLGIPSLVDEGGAAFFALLSLRDVLHNLPIWLLGCLLADLAVRRRSVQIGLLIWPSRAVLALTMFATGWLHYTQTVHYIYSLPVAAPIFAMCIWWEIHANAAASVLVRGGRWSYSLYLVVHHSGFDSLAATG</sequence>
<evidence type="ECO:0000259" key="2">
    <source>
        <dbReference type="Pfam" id="PF01757"/>
    </source>
</evidence>